<accession>A0ABR0BU20</accession>
<name>A0ABR0BU20_PURLI</name>
<feature type="region of interest" description="Disordered" evidence="1">
    <location>
        <begin position="317"/>
        <end position="356"/>
    </location>
</feature>
<evidence type="ECO:0000256" key="1">
    <source>
        <dbReference type="SAM" id="MobiDB-lite"/>
    </source>
</evidence>
<dbReference type="Proteomes" id="UP001287286">
    <property type="component" value="Unassembled WGS sequence"/>
</dbReference>
<protein>
    <submittedName>
        <fullName evidence="2">Uncharacterized protein</fullName>
    </submittedName>
</protein>
<sequence length="356" mass="37497">MGGRVPTARPPNYPIAGAEGGASLFRATRSFWAVPRGPRPGKELAGQSRRALAPRRLYDDSFGEVLETGISEILWALASAGSVREDAKSMAAQAGRAKFAGMAWLDPDGGPPCRGDAPRHARAAGWAMLRREGPLSWDERRPPGASTSSHGPAASGTSRAEVTHPVAARLCAPETARGHRLAAAKLIAQPSFWCAARPPAYRRPSTGLACVALCCVATARAVSSNPHHLTTPHLIVTTAAAARPTSSSSPCPELRLPSRPTHPRHPTTAFPFPAPAHAPIVASLGSSCDPIFRAARPPACRRRLADLAWAAEDVRHSTWPPPQAASRAHLDSVADSPSPALTRGWAGASDHGSKRR</sequence>
<proteinExistence type="predicted"/>
<evidence type="ECO:0000313" key="2">
    <source>
        <dbReference type="EMBL" id="KAK4087487.1"/>
    </source>
</evidence>
<reference evidence="2 3" key="1">
    <citation type="journal article" date="2024" name="Microbiol. Resour. Announc.">
        <title>Genome annotations for the ascomycete fungi Trichoderma harzianum, Trichoderma aggressivum, and Purpureocillium lilacinum.</title>
        <authorList>
            <person name="Beijen E.P.W."/>
            <person name="Ohm R.A."/>
        </authorList>
    </citation>
    <scope>NUCLEOTIDE SEQUENCE [LARGE SCALE GENOMIC DNA]</scope>
    <source>
        <strain evidence="2 3">CBS 150709</strain>
    </source>
</reference>
<evidence type="ECO:0000313" key="3">
    <source>
        <dbReference type="Proteomes" id="UP001287286"/>
    </source>
</evidence>
<dbReference type="EMBL" id="JAWRVI010000031">
    <property type="protein sequence ID" value="KAK4087487.1"/>
    <property type="molecule type" value="Genomic_DNA"/>
</dbReference>
<feature type="region of interest" description="Disordered" evidence="1">
    <location>
        <begin position="133"/>
        <end position="162"/>
    </location>
</feature>
<organism evidence="2 3">
    <name type="scientific">Purpureocillium lilacinum</name>
    <name type="common">Paecilomyces lilacinus</name>
    <dbReference type="NCBI Taxonomy" id="33203"/>
    <lineage>
        <taxon>Eukaryota</taxon>
        <taxon>Fungi</taxon>
        <taxon>Dikarya</taxon>
        <taxon>Ascomycota</taxon>
        <taxon>Pezizomycotina</taxon>
        <taxon>Sordariomycetes</taxon>
        <taxon>Hypocreomycetidae</taxon>
        <taxon>Hypocreales</taxon>
        <taxon>Ophiocordycipitaceae</taxon>
        <taxon>Purpureocillium</taxon>
    </lineage>
</organism>
<feature type="region of interest" description="Disordered" evidence="1">
    <location>
        <begin position="244"/>
        <end position="263"/>
    </location>
</feature>
<keyword evidence="3" id="KW-1185">Reference proteome</keyword>
<feature type="compositionally biased region" description="Basic and acidic residues" evidence="1">
    <location>
        <begin position="133"/>
        <end position="142"/>
    </location>
</feature>
<comment type="caution">
    <text evidence="2">The sequence shown here is derived from an EMBL/GenBank/DDBJ whole genome shotgun (WGS) entry which is preliminary data.</text>
</comment>
<gene>
    <name evidence="2" type="ORF">Purlil1_8077</name>
</gene>
<feature type="compositionally biased region" description="Polar residues" evidence="1">
    <location>
        <begin position="145"/>
        <end position="160"/>
    </location>
</feature>